<sequence>MDRDLQQWLFASVTSFIAGFAFATFLFTL</sequence>
<gene>
    <name evidence="2" type="ORF">LCGC14_1359050</name>
</gene>
<dbReference type="AlphaFoldDB" id="A0A0F9MP02"/>
<keyword evidence="1" id="KW-0812">Transmembrane</keyword>
<evidence type="ECO:0000313" key="2">
    <source>
        <dbReference type="EMBL" id="KKM78520.1"/>
    </source>
</evidence>
<reference evidence="2" key="1">
    <citation type="journal article" date="2015" name="Nature">
        <title>Complex archaea that bridge the gap between prokaryotes and eukaryotes.</title>
        <authorList>
            <person name="Spang A."/>
            <person name="Saw J.H."/>
            <person name="Jorgensen S.L."/>
            <person name="Zaremba-Niedzwiedzka K."/>
            <person name="Martijn J."/>
            <person name="Lind A.E."/>
            <person name="van Eijk R."/>
            <person name="Schleper C."/>
            <person name="Guy L."/>
            <person name="Ettema T.J."/>
        </authorList>
    </citation>
    <scope>NUCLEOTIDE SEQUENCE</scope>
</reference>
<keyword evidence="1" id="KW-0472">Membrane</keyword>
<name>A0A0F9MP02_9ZZZZ</name>
<accession>A0A0F9MP02</accession>
<keyword evidence="1" id="KW-1133">Transmembrane helix</keyword>
<protein>
    <submittedName>
        <fullName evidence="2">Uncharacterized protein</fullName>
    </submittedName>
</protein>
<proteinExistence type="predicted"/>
<evidence type="ECO:0000256" key="1">
    <source>
        <dbReference type="SAM" id="Phobius"/>
    </source>
</evidence>
<feature type="transmembrane region" description="Helical" evidence="1">
    <location>
        <begin position="6"/>
        <end position="27"/>
    </location>
</feature>
<organism evidence="2">
    <name type="scientific">marine sediment metagenome</name>
    <dbReference type="NCBI Taxonomy" id="412755"/>
    <lineage>
        <taxon>unclassified sequences</taxon>
        <taxon>metagenomes</taxon>
        <taxon>ecological metagenomes</taxon>
    </lineage>
</organism>
<dbReference type="EMBL" id="LAZR01008479">
    <property type="protein sequence ID" value="KKM78520.1"/>
    <property type="molecule type" value="Genomic_DNA"/>
</dbReference>
<comment type="caution">
    <text evidence="2">The sequence shown here is derived from an EMBL/GenBank/DDBJ whole genome shotgun (WGS) entry which is preliminary data.</text>
</comment>